<gene>
    <name evidence="10" type="primary">flgF</name>
    <name evidence="10" type="ORF">J2R62_00620</name>
</gene>
<dbReference type="InterPro" id="IPR001444">
    <property type="entry name" value="Flag_bb_rod_N"/>
</dbReference>
<keyword evidence="10" id="KW-0966">Cell projection</keyword>
<dbReference type="PANTHER" id="PTHR30435:SF18">
    <property type="entry name" value="FLAGELLAR BASAL-BODY ROD PROTEIN FLGF"/>
    <property type="match status" value="1"/>
</dbReference>
<feature type="domain" description="Flagellar basal-body/hook protein C-terminal" evidence="8">
    <location>
        <begin position="200"/>
        <end position="244"/>
    </location>
</feature>
<evidence type="ECO:0000313" key="11">
    <source>
        <dbReference type="Proteomes" id="UP000664658"/>
    </source>
</evidence>
<comment type="similarity">
    <text evidence="2 6">Belongs to the flagella basal body rod proteins family.</text>
</comment>
<evidence type="ECO:0000313" key="10">
    <source>
        <dbReference type="EMBL" id="MBO1106736.1"/>
    </source>
</evidence>
<dbReference type="AlphaFoldDB" id="A0A2P1VPI0"/>
<dbReference type="Pfam" id="PF22692">
    <property type="entry name" value="LlgE_F_G_D1"/>
    <property type="match status" value="1"/>
</dbReference>
<feature type="domain" description="Flagellar hook protein FlgE/F/G-like D1" evidence="9">
    <location>
        <begin position="81"/>
        <end position="148"/>
    </location>
</feature>
<dbReference type="EMBL" id="JAFNAA010000001">
    <property type="protein sequence ID" value="MBO1106736.1"/>
    <property type="molecule type" value="Genomic_DNA"/>
</dbReference>
<dbReference type="GeneID" id="69705700"/>
<evidence type="ECO:0000256" key="3">
    <source>
        <dbReference type="ARBA" id="ARBA00023143"/>
    </source>
</evidence>
<dbReference type="Proteomes" id="UP000664658">
    <property type="component" value="Unassembled WGS sequence"/>
</dbReference>
<evidence type="ECO:0000259" key="7">
    <source>
        <dbReference type="Pfam" id="PF00460"/>
    </source>
</evidence>
<reference evidence="10" key="1">
    <citation type="submission" date="2021-03" db="EMBL/GenBank/DDBJ databases">
        <title>Plesiomonas shigelloides zfcc0051, isolated from zebrafish feces.</title>
        <authorList>
            <person name="Vanderhoek Z."/>
            <person name="Gaulke C."/>
        </authorList>
    </citation>
    <scope>NUCLEOTIDE SEQUENCE</scope>
    <source>
        <strain evidence="10">Zfcc0051</strain>
    </source>
</reference>
<keyword evidence="10" id="KW-0969">Cilium</keyword>
<proteinExistence type="inferred from homology"/>
<evidence type="ECO:0000256" key="4">
    <source>
        <dbReference type="ARBA" id="ARBA00038560"/>
    </source>
</evidence>
<feature type="domain" description="Flagellar basal body rod protein N-terminal" evidence="7">
    <location>
        <begin position="5"/>
        <end position="35"/>
    </location>
</feature>
<dbReference type="Pfam" id="PF00460">
    <property type="entry name" value="Flg_bb_rod"/>
    <property type="match status" value="1"/>
</dbReference>
<dbReference type="PANTHER" id="PTHR30435">
    <property type="entry name" value="FLAGELLAR PROTEIN"/>
    <property type="match status" value="1"/>
</dbReference>
<evidence type="ECO:0000256" key="5">
    <source>
        <dbReference type="ARBA" id="ARBA00040228"/>
    </source>
</evidence>
<organism evidence="10 11">
    <name type="scientific">Plesiomonas shigelloides</name>
    <name type="common">Aeromonas shigelloides</name>
    <dbReference type="NCBI Taxonomy" id="703"/>
    <lineage>
        <taxon>Bacteria</taxon>
        <taxon>Pseudomonadati</taxon>
        <taxon>Pseudomonadota</taxon>
        <taxon>Gammaproteobacteria</taxon>
        <taxon>Enterobacterales</taxon>
        <taxon>Enterobacteriaceae</taxon>
        <taxon>Plesiomonas</taxon>
    </lineage>
</organism>
<dbReference type="InterPro" id="IPR020013">
    <property type="entry name" value="Flagellar_FlgE/F/G"/>
</dbReference>
<dbReference type="NCBIfam" id="TIGR03506">
    <property type="entry name" value="FlgEFG_subfam"/>
    <property type="match status" value="1"/>
</dbReference>
<dbReference type="NCBIfam" id="NF009280">
    <property type="entry name" value="PRK12640.1"/>
    <property type="match status" value="1"/>
</dbReference>
<dbReference type="InterPro" id="IPR053967">
    <property type="entry name" value="LlgE_F_G-like_D1"/>
</dbReference>
<evidence type="ECO:0000256" key="1">
    <source>
        <dbReference type="ARBA" id="ARBA00004117"/>
    </source>
</evidence>
<protein>
    <recommendedName>
        <fullName evidence="5 6">Flagellar basal-body rod protein FlgF</fullName>
    </recommendedName>
</protein>
<dbReference type="InterPro" id="IPR010930">
    <property type="entry name" value="Flg_bb/hook_C_dom"/>
</dbReference>
<comment type="caution">
    <text evidence="10">The sequence shown here is derived from an EMBL/GenBank/DDBJ whole genome shotgun (WGS) entry which is preliminary data.</text>
</comment>
<sequence>MDKMLYIAMSGAKQNLQGVRVHANNLANANTQGFRKDFEQARAMQAYGEGLPSRVFSMTERPGSDFTHGGFMSTNRDLDVAIAGDGWLAVQAANGGEAYTRAGHLQLDENGQLRNGANQPILGEDGNPITLPQPLAKVQVGSDGTISYLPKGAPPDAIEQGGRIKLVNPSIASLVKGADGLFRTQDGLPQAADPTVSLVSGKLEASNVSAVGEMVQMIDLQRQFDMQVKAMKAAEENDSAQSQLLKMS</sequence>
<dbReference type="Pfam" id="PF06429">
    <property type="entry name" value="Flg_bbr_C"/>
    <property type="match status" value="1"/>
</dbReference>
<comment type="subunit">
    <text evidence="4 6">The basal body constitutes a major portion of the flagellar organelle and consists of five rings (E,L,P,S, and M) mounted on a central rod. The rod consists of about 26 subunits of FlgG in the distal portion, and FlgB, FlgC and FlgF are thought to build up the proximal portion of the rod with about 6 subunits each.</text>
</comment>
<evidence type="ECO:0000259" key="9">
    <source>
        <dbReference type="Pfam" id="PF22692"/>
    </source>
</evidence>
<comment type="subcellular location">
    <subcellularLocation>
        <location evidence="1 6">Bacterial flagellum basal body</location>
    </subcellularLocation>
</comment>
<evidence type="ECO:0000256" key="6">
    <source>
        <dbReference type="RuleBase" id="RU362116"/>
    </source>
</evidence>
<name>A0A2P1VPI0_PLESH</name>
<dbReference type="InterPro" id="IPR037925">
    <property type="entry name" value="FlgE/F/G-like"/>
</dbReference>
<dbReference type="RefSeq" id="WP_039045251.1">
    <property type="nucleotide sequence ID" value="NZ_CP027852.1"/>
</dbReference>
<dbReference type="NCBIfam" id="TIGR02490">
    <property type="entry name" value="flgF"/>
    <property type="match status" value="1"/>
</dbReference>
<dbReference type="SUPFAM" id="SSF117143">
    <property type="entry name" value="Flagellar hook protein flgE"/>
    <property type="match status" value="1"/>
</dbReference>
<dbReference type="GO" id="GO:0071978">
    <property type="term" value="P:bacterial-type flagellum-dependent swarming motility"/>
    <property type="evidence" value="ECO:0007669"/>
    <property type="project" value="TreeGrafter"/>
</dbReference>
<keyword evidence="3 6" id="KW-0975">Bacterial flagellum</keyword>
<accession>A0A2P1VPI0</accession>
<evidence type="ECO:0000259" key="8">
    <source>
        <dbReference type="Pfam" id="PF06429"/>
    </source>
</evidence>
<dbReference type="InterPro" id="IPR012836">
    <property type="entry name" value="FlgF"/>
</dbReference>
<evidence type="ECO:0000256" key="2">
    <source>
        <dbReference type="ARBA" id="ARBA00009677"/>
    </source>
</evidence>
<dbReference type="GO" id="GO:0030694">
    <property type="term" value="C:bacterial-type flagellum basal body, rod"/>
    <property type="evidence" value="ECO:0007669"/>
    <property type="project" value="UniProtKB-UniRule"/>
</dbReference>
<keyword evidence="10" id="KW-0282">Flagellum</keyword>